<reference evidence="2" key="1">
    <citation type="journal article" date="2014" name="Genome Biol. Evol.">
        <title>Pangenome evidence for extensive interdomain horizontal transfer affecting lineage core and shell genes in uncultured planktonic thaumarchaeota and euryarchaeota.</title>
        <authorList>
            <person name="Deschamps P."/>
            <person name="Zivanovic Y."/>
            <person name="Moreira D."/>
            <person name="Rodriguez-Valera F."/>
            <person name="Lopez-Garcia P."/>
        </authorList>
    </citation>
    <scope>NUCLEOTIDE SEQUENCE</scope>
</reference>
<dbReference type="EMBL" id="KF900625">
    <property type="protein sequence ID" value="AIF01589.1"/>
    <property type="molecule type" value="Genomic_DNA"/>
</dbReference>
<protein>
    <submittedName>
        <fullName evidence="2">Uncharacterized protein</fullName>
    </submittedName>
</protein>
<evidence type="ECO:0000256" key="1">
    <source>
        <dbReference type="SAM" id="Phobius"/>
    </source>
</evidence>
<feature type="transmembrane region" description="Helical" evidence="1">
    <location>
        <begin position="49"/>
        <end position="70"/>
    </location>
</feature>
<feature type="transmembrane region" description="Helical" evidence="1">
    <location>
        <begin position="17"/>
        <end position="37"/>
    </location>
</feature>
<accession>A0A075GD96</accession>
<name>A0A075GD96_9EURY</name>
<proteinExistence type="predicted"/>
<dbReference type="AlphaFoldDB" id="A0A075GD96"/>
<sequence>MNASSDSMDIAPRTGPIFLGLFIFCFGLPFTLVPFMMFSDGVFVLEDPVFTVFMIAFSLPFLLAGLTMNLTGLGAIRWGIVAPKDPSSAPRLGKMGPVRIEITEHPYPEYVGEYVRQSEIINGRDWYRMGDSNNRLYYYATNEGGRPGWAIDDRQDTGARDWFNGGWFSTNGSTIPLGRRKWNALDPPWVEIEVLESAGKKRNWWQRKS</sequence>
<keyword evidence="1" id="KW-0472">Membrane</keyword>
<keyword evidence="1" id="KW-0812">Transmembrane</keyword>
<organism evidence="2">
    <name type="scientific">uncultured marine group II/III euryarchaeote KM3_149_G01</name>
    <dbReference type="NCBI Taxonomy" id="1457886"/>
    <lineage>
        <taxon>Archaea</taxon>
        <taxon>Methanobacteriati</taxon>
        <taxon>Methanobacteriota</taxon>
        <taxon>environmental samples</taxon>
    </lineage>
</organism>
<keyword evidence="1" id="KW-1133">Transmembrane helix</keyword>
<evidence type="ECO:0000313" key="2">
    <source>
        <dbReference type="EMBL" id="AIF01589.1"/>
    </source>
</evidence>